<keyword evidence="5 15" id="KW-0288">FMN</keyword>
<dbReference type="InterPro" id="IPR023468">
    <property type="entry name" value="Riboflavin_kinase"/>
</dbReference>
<keyword evidence="9 15" id="KW-0418">Kinase</keyword>
<reference evidence="17 18" key="1">
    <citation type="journal article" date="2020" name="Microorganisms">
        <title>Simultaneous Genome Sequencing of Prosthecochloris ethylica and Desulfuromonas acetoxidans within a Syntrophic Mixture Reveals Unique Pili and Protein Interactions.</title>
        <authorList>
            <person name="Kyndt J.A."/>
            <person name="Van Beeumen J.J."/>
            <person name="Meyer T.E."/>
        </authorList>
    </citation>
    <scope>NUCLEOTIDE SEQUENCE [LARGE SCALE GENOMIC DNA]</scope>
    <source>
        <strain evidence="17 18">N3</strain>
    </source>
</reference>
<evidence type="ECO:0000313" key="18">
    <source>
        <dbReference type="Proteomes" id="UP000619838"/>
    </source>
</evidence>
<keyword evidence="11 15" id="KW-0067">ATP-binding</keyword>
<dbReference type="Gene3D" id="3.40.50.620">
    <property type="entry name" value="HUPs"/>
    <property type="match status" value="1"/>
</dbReference>
<keyword evidence="7 15" id="KW-0548">Nucleotidyltransferase</keyword>
<dbReference type="SUPFAM" id="SSF52374">
    <property type="entry name" value="Nucleotidylyl transferase"/>
    <property type="match status" value="1"/>
</dbReference>
<feature type="domain" description="Riboflavin kinase" evidence="16">
    <location>
        <begin position="195"/>
        <end position="321"/>
    </location>
</feature>
<dbReference type="InterPro" id="IPR015864">
    <property type="entry name" value="FAD_synthase"/>
</dbReference>
<gene>
    <name evidence="17" type="ORF">INT08_06350</name>
</gene>
<dbReference type="EC" id="2.7.7.2" evidence="15"/>
<comment type="pathway">
    <text evidence="3 15">Cofactor biosynthesis; FMN biosynthesis; FMN from riboflavin (ATP route): step 1/1.</text>
</comment>
<dbReference type="PANTHER" id="PTHR22749">
    <property type="entry name" value="RIBOFLAVIN KINASE/FMN ADENYLYLTRANSFERASE"/>
    <property type="match status" value="1"/>
</dbReference>
<dbReference type="SUPFAM" id="SSF82114">
    <property type="entry name" value="Riboflavin kinase-like"/>
    <property type="match status" value="1"/>
</dbReference>
<comment type="function">
    <text evidence="1">Catalyzes the phosphorylation of riboflavin to FMN followed by the adenylation of FMN to FAD.</text>
</comment>
<keyword evidence="6 15" id="KW-0808">Transferase</keyword>
<dbReference type="NCBIfam" id="NF004162">
    <property type="entry name" value="PRK05627.1-5"/>
    <property type="match status" value="1"/>
</dbReference>
<comment type="caution">
    <text evidence="17">The sequence shown here is derived from an EMBL/GenBank/DDBJ whole genome shotgun (WGS) entry which is preliminary data.</text>
</comment>
<comment type="pathway">
    <text evidence="2 15">Cofactor biosynthesis; FAD biosynthesis; FAD from FMN: step 1/1.</text>
</comment>
<evidence type="ECO:0000256" key="5">
    <source>
        <dbReference type="ARBA" id="ARBA00022643"/>
    </source>
</evidence>
<dbReference type="Pfam" id="PF01687">
    <property type="entry name" value="Flavokinase"/>
    <property type="match status" value="1"/>
</dbReference>
<evidence type="ECO:0000256" key="1">
    <source>
        <dbReference type="ARBA" id="ARBA00002121"/>
    </source>
</evidence>
<evidence type="ECO:0000256" key="13">
    <source>
        <dbReference type="ARBA" id="ARBA00047880"/>
    </source>
</evidence>
<dbReference type="InterPro" id="IPR002606">
    <property type="entry name" value="Riboflavin_kinase_bac"/>
</dbReference>
<evidence type="ECO:0000256" key="8">
    <source>
        <dbReference type="ARBA" id="ARBA00022741"/>
    </source>
</evidence>
<dbReference type="InterPro" id="IPR023465">
    <property type="entry name" value="Riboflavin_kinase_dom_sf"/>
</dbReference>
<keyword evidence="10 15" id="KW-0274">FAD</keyword>
<evidence type="ECO:0000256" key="15">
    <source>
        <dbReference type="PIRNR" id="PIRNR004491"/>
    </source>
</evidence>
<accession>A0ABR9XRY4</accession>
<evidence type="ECO:0000259" key="16">
    <source>
        <dbReference type="SMART" id="SM00904"/>
    </source>
</evidence>
<evidence type="ECO:0000256" key="9">
    <source>
        <dbReference type="ARBA" id="ARBA00022777"/>
    </source>
</evidence>
<dbReference type="EMBL" id="JADGII010000008">
    <property type="protein sequence ID" value="MBF0636796.1"/>
    <property type="molecule type" value="Genomic_DNA"/>
</dbReference>
<evidence type="ECO:0000256" key="4">
    <source>
        <dbReference type="ARBA" id="ARBA00022630"/>
    </source>
</evidence>
<comment type="similarity">
    <text evidence="15">Belongs to the ribF family.</text>
</comment>
<dbReference type="Gene3D" id="2.40.30.30">
    <property type="entry name" value="Riboflavin kinase-like"/>
    <property type="match status" value="1"/>
</dbReference>
<sequence length="321" mass="35622">MQTVVFHNGRVYDGSGEHEIAFQVEPSAVTVGSYDGVHAGHRRIISHLLDAAETHGLRSVVVTFDPHPRQVIGTGGAGDIELLTLPAEKQKLLAGLGVDCLFIVRFDEAFSRHSSEWFITHVLEEVVGARRIVIGYDHGFGRDRKGSGRTLRRFAERDGFAVDVVDEVRLNGEHFSSTRIRSLLREGRVAEANVFLGAPYMMSGRVVRGQGIGRDLGFPTVNIELAGAKKLLPKQGVYIAEAEIDGRRFRAMMNFGTRPTVSSASLPVIEAHLLGYSGSLYGCSMVLYLLDRLRDERRFASLDELRRQLEKDKKSVELFSK</sequence>
<name>A0ABR9XRY4_9CHLB</name>
<evidence type="ECO:0000256" key="10">
    <source>
        <dbReference type="ARBA" id="ARBA00022827"/>
    </source>
</evidence>
<dbReference type="InterPro" id="IPR015865">
    <property type="entry name" value="Riboflavin_kinase_bac/euk"/>
</dbReference>
<dbReference type="CDD" id="cd02064">
    <property type="entry name" value="FAD_synthetase_N"/>
    <property type="match status" value="1"/>
</dbReference>
<evidence type="ECO:0000256" key="2">
    <source>
        <dbReference type="ARBA" id="ARBA00004726"/>
    </source>
</evidence>
<keyword evidence="8 15" id="KW-0547">Nucleotide-binding</keyword>
<evidence type="ECO:0000256" key="14">
    <source>
        <dbReference type="ARBA" id="ARBA00049494"/>
    </source>
</evidence>
<comment type="catalytic activity">
    <reaction evidence="14 15">
        <text>FMN + ATP + H(+) = FAD + diphosphate</text>
        <dbReference type="Rhea" id="RHEA:17237"/>
        <dbReference type="ChEBI" id="CHEBI:15378"/>
        <dbReference type="ChEBI" id="CHEBI:30616"/>
        <dbReference type="ChEBI" id="CHEBI:33019"/>
        <dbReference type="ChEBI" id="CHEBI:57692"/>
        <dbReference type="ChEBI" id="CHEBI:58210"/>
        <dbReference type="EC" id="2.7.7.2"/>
    </reaction>
</comment>
<dbReference type="SMART" id="SM00904">
    <property type="entry name" value="Flavokinase"/>
    <property type="match status" value="1"/>
</dbReference>
<evidence type="ECO:0000256" key="3">
    <source>
        <dbReference type="ARBA" id="ARBA00005201"/>
    </source>
</evidence>
<dbReference type="EC" id="2.7.1.26" evidence="15"/>
<dbReference type="GO" id="GO:0003919">
    <property type="term" value="F:FMN adenylyltransferase activity"/>
    <property type="evidence" value="ECO:0007669"/>
    <property type="project" value="UniProtKB-EC"/>
</dbReference>
<dbReference type="GO" id="GO:0008531">
    <property type="term" value="F:riboflavin kinase activity"/>
    <property type="evidence" value="ECO:0007669"/>
    <property type="project" value="UniProtKB-EC"/>
</dbReference>
<dbReference type="InterPro" id="IPR014729">
    <property type="entry name" value="Rossmann-like_a/b/a_fold"/>
</dbReference>
<dbReference type="Proteomes" id="UP000619838">
    <property type="component" value="Unassembled WGS sequence"/>
</dbReference>
<dbReference type="RefSeq" id="WP_114607342.1">
    <property type="nucleotide sequence ID" value="NZ_JABVZQ010000009.1"/>
</dbReference>
<keyword evidence="12" id="KW-0511">Multifunctional enzyme</keyword>
<comment type="catalytic activity">
    <reaction evidence="13 15">
        <text>riboflavin + ATP = FMN + ADP + H(+)</text>
        <dbReference type="Rhea" id="RHEA:14357"/>
        <dbReference type="ChEBI" id="CHEBI:15378"/>
        <dbReference type="ChEBI" id="CHEBI:30616"/>
        <dbReference type="ChEBI" id="CHEBI:57986"/>
        <dbReference type="ChEBI" id="CHEBI:58210"/>
        <dbReference type="ChEBI" id="CHEBI:456216"/>
        <dbReference type="EC" id="2.7.1.26"/>
    </reaction>
</comment>
<evidence type="ECO:0000256" key="12">
    <source>
        <dbReference type="ARBA" id="ARBA00023268"/>
    </source>
</evidence>
<evidence type="ECO:0000256" key="11">
    <source>
        <dbReference type="ARBA" id="ARBA00022840"/>
    </source>
</evidence>
<evidence type="ECO:0000256" key="7">
    <source>
        <dbReference type="ARBA" id="ARBA00022695"/>
    </source>
</evidence>
<dbReference type="NCBIfam" id="TIGR00083">
    <property type="entry name" value="ribF"/>
    <property type="match status" value="1"/>
</dbReference>
<organism evidence="17 18">
    <name type="scientific">Prosthecochloris ethylica</name>
    <dbReference type="NCBI Taxonomy" id="2743976"/>
    <lineage>
        <taxon>Bacteria</taxon>
        <taxon>Pseudomonadati</taxon>
        <taxon>Chlorobiota</taxon>
        <taxon>Chlorobiia</taxon>
        <taxon>Chlorobiales</taxon>
        <taxon>Chlorobiaceae</taxon>
        <taxon>Prosthecochloris</taxon>
    </lineage>
</organism>
<protein>
    <recommendedName>
        <fullName evidence="15">Riboflavin biosynthesis protein</fullName>
    </recommendedName>
    <domain>
        <recommendedName>
            <fullName evidence="15">Riboflavin kinase</fullName>
            <ecNumber evidence="15">2.7.1.26</ecNumber>
        </recommendedName>
        <alternativeName>
            <fullName evidence="15">Flavokinase</fullName>
        </alternativeName>
    </domain>
    <domain>
        <recommendedName>
            <fullName evidence="15">FMN adenylyltransferase</fullName>
            <ecNumber evidence="15">2.7.7.2</ecNumber>
        </recommendedName>
        <alternativeName>
            <fullName evidence="15">FAD pyrophosphorylase</fullName>
        </alternativeName>
        <alternativeName>
            <fullName evidence="15">FAD synthase</fullName>
        </alternativeName>
    </domain>
</protein>
<evidence type="ECO:0000313" key="17">
    <source>
        <dbReference type="EMBL" id="MBF0636796.1"/>
    </source>
</evidence>
<evidence type="ECO:0000256" key="6">
    <source>
        <dbReference type="ARBA" id="ARBA00022679"/>
    </source>
</evidence>
<dbReference type="PANTHER" id="PTHR22749:SF6">
    <property type="entry name" value="RIBOFLAVIN KINASE"/>
    <property type="match status" value="1"/>
</dbReference>
<keyword evidence="4 15" id="KW-0285">Flavoprotein</keyword>
<keyword evidence="18" id="KW-1185">Reference proteome</keyword>
<proteinExistence type="inferred from homology"/>
<dbReference type="PIRSF" id="PIRSF004491">
    <property type="entry name" value="FAD_Synth"/>
    <property type="match status" value="1"/>
</dbReference>
<dbReference type="Pfam" id="PF06574">
    <property type="entry name" value="FAD_syn"/>
    <property type="match status" value="1"/>
</dbReference>